<dbReference type="InterPro" id="IPR052702">
    <property type="entry name" value="MscS-like_channel"/>
</dbReference>
<dbReference type="InterPro" id="IPR023408">
    <property type="entry name" value="MscS_beta-dom_sf"/>
</dbReference>
<dbReference type="Gene3D" id="3.30.70.100">
    <property type="match status" value="1"/>
</dbReference>
<dbReference type="Pfam" id="PF21082">
    <property type="entry name" value="MS_channel_3rd"/>
    <property type="match status" value="1"/>
</dbReference>
<feature type="transmembrane region" description="Helical" evidence="7">
    <location>
        <begin position="89"/>
        <end position="109"/>
    </location>
</feature>
<dbReference type="Gene3D" id="2.30.30.60">
    <property type="match status" value="1"/>
</dbReference>
<evidence type="ECO:0000259" key="9">
    <source>
        <dbReference type="Pfam" id="PF21082"/>
    </source>
</evidence>
<keyword evidence="4 7" id="KW-0812">Transmembrane</keyword>
<dbReference type="InterPro" id="IPR049142">
    <property type="entry name" value="MS_channel_1st"/>
</dbReference>
<dbReference type="RefSeq" id="WP_150865218.1">
    <property type="nucleotide sequence ID" value="NZ_VYXP01000011.1"/>
</dbReference>
<comment type="similarity">
    <text evidence="2">Belongs to the MscS (TC 1.A.23) family.</text>
</comment>
<keyword evidence="6 7" id="KW-0472">Membrane</keyword>
<dbReference type="Gene3D" id="1.10.287.1260">
    <property type="match status" value="1"/>
</dbReference>
<dbReference type="AlphaFoldDB" id="A0A5N0T7L1"/>
<protein>
    <submittedName>
        <fullName evidence="11">Mechanosensitive ion channel</fullName>
    </submittedName>
</protein>
<evidence type="ECO:0000256" key="5">
    <source>
        <dbReference type="ARBA" id="ARBA00022989"/>
    </source>
</evidence>
<feature type="transmembrane region" description="Helical" evidence="7">
    <location>
        <begin position="66"/>
        <end position="83"/>
    </location>
</feature>
<dbReference type="InterPro" id="IPR011014">
    <property type="entry name" value="MscS_channel_TM-2"/>
</dbReference>
<evidence type="ECO:0000256" key="3">
    <source>
        <dbReference type="ARBA" id="ARBA00022475"/>
    </source>
</evidence>
<dbReference type="Pfam" id="PF21088">
    <property type="entry name" value="MS_channel_1st"/>
    <property type="match status" value="1"/>
</dbReference>
<evidence type="ECO:0000256" key="6">
    <source>
        <dbReference type="ARBA" id="ARBA00023136"/>
    </source>
</evidence>
<dbReference type="Proteomes" id="UP000325372">
    <property type="component" value="Unassembled WGS sequence"/>
</dbReference>
<accession>A0A5N0T7L1</accession>
<feature type="domain" description="Mechanosensitive ion channel MscS" evidence="8">
    <location>
        <begin position="107"/>
        <end position="173"/>
    </location>
</feature>
<gene>
    <name evidence="11" type="ORF">F3N42_14230</name>
</gene>
<dbReference type="SUPFAM" id="SSF50182">
    <property type="entry name" value="Sm-like ribonucleoproteins"/>
    <property type="match status" value="1"/>
</dbReference>
<organism evidence="11 12">
    <name type="scientific">Marinihelvus fidelis</name>
    <dbReference type="NCBI Taxonomy" id="2613842"/>
    <lineage>
        <taxon>Bacteria</taxon>
        <taxon>Pseudomonadati</taxon>
        <taxon>Pseudomonadota</taxon>
        <taxon>Gammaproteobacteria</taxon>
        <taxon>Chromatiales</taxon>
        <taxon>Wenzhouxiangellaceae</taxon>
        <taxon>Marinihelvus</taxon>
    </lineage>
</organism>
<feature type="domain" description="Mechanosensitive ion channel MscS C-terminal" evidence="9">
    <location>
        <begin position="183"/>
        <end position="266"/>
    </location>
</feature>
<dbReference type="Pfam" id="PF00924">
    <property type="entry name" value="MS_channel_2nd"/>
    <property type="match status" value="1"/>
</dbReference>
<evidence type="ECO:0000256" key="1">
    <source>
        <dbReference type="ARBA" id="ARBA00004651"/>
    </source>
</evidence>
<feature type="transmembrane region" description="Helical" evidence="7">
    <location>
        <begin position="26"/>
        <end position="46"/>
    </location>
</feature>
<evidence type="ECO:0000259" key="8">
    <source>
        <dbReference type="Pfam" id="PF00924"/>
    </source>
</evidence>
<evidence type="ECO:0000313" key="12">
    <source>
        <dbReference type="Proteomes" id="UP000325372"/>
    </source>
</evidence>
<feature type="domain" description="Mechanosensitive ion channel transmembrane helices 2/3" evidence="10">
    <location>
        <begin position="66"/>
        <end position="106"/>
    </location>
</feature>
<dbReference type="InterPro" id="IPR011066">
    <property type="entry name" value="MscS_channel_C_sf"/>
</dbReference>
<dbReference type="PANTHER" id="PTHR30347:SF1">
    <property type="entry name" value="MECHANOSENSITIVE CHANNEL MSCK"/>
    <property type="match status" value="1"/>
</dbReference>
<name>A0A5N0T7L1_9GAMM</name>
<evidence type="ECO:0000256" key="7">
    <source>
        <dbReference type="SAM" id="Phobius"/>
    </source>
</evidence>
<sequence length="283" mass="31738">MERITNFLSHVLFHFGETPVTVSQALAAPLVFLLGLIVTRWVVGIVTARMEKHGQDPNLVLLVKRLFYIVVFAILGMTVLSMLHIPLTAFAFVSGAVAIGVGFGAQNIINNFISGWILMGERPISIGDLVEINDTLGVIESINIRSTRVKRVDGVRIVIPNSQLLENQVVNWTLEDREVRTMVRVGVAYGSPVRDVARLMDQAVREQADVLKEPEPTVIFEDFGDSALVFDAYFFTLLRPGGDLRRLRSEIRFRIDELFAENDIVIAFPQRDVHIDGSIRLER</sequence>
<evidence type="ECO:0000259" key="10">
    <source>
        <dbReference type="Pfam" id="PF21088"/>
    </source>
</evidence>
<dbReference type="PANTHER" id="PTHR30347">
    <property type="entry name" value="POTASSIUM CHANNEL RELATED"/>
    <property type="match status" value="1"/>
</dbReference>
<evidence type="ECO:0000313" key="11">
    <source>
        <dbReference type="EMBL" id="KAA9129806.1"/>
    </source>
</evidence>
<comment type="subcellular location">
    <subcellularLocation>
        <location evidence="1">Cell membrane</location>
        <topology evidence="1">Multi-pass membrane protein</topology>
    </subcellularLocation>
</comment>
<comment type="caution">
    <text evidence="11">The sequence shown here is derived from an EMBL/GenBank/DDBJ whole genome shotgun (WGS) entry which is preliminary data.</text>
</comment>
<proteinExistence type="inferred from homology"/>
<dbReference type="GO" id="GO:0005886">
    <property type="term" value="C:plasma membrane"/>
    <property type="evidence" value="ECO:0007669"/>
    <property type="project" value="UniProtKB-SubCell"/>
</dbReference>
<evidence type="ECO:0000256" key="4">
    <source>
        <dbReference type="ARBA" id="ARBA00022692"/>
    </source>
</evidence>
<keyword evidence="5 7" id="KW-1133">Transmembrane helix</keyword>
<dbReference type="SUPFAM" id="SSF82861">
    <property type="entry name" value="Mechanosensitive channel protein MscS (YggB), transmembrane region"/>
    <property type="match status" value="1"/>
</dbReference>
<dbReference type="EMBL" id="VYXP01000011">
    <property type="protein sequence ID" value="KAA9129806.1"/>
    <property type="molecule type" value="Genomic_DNA"/>
</dbReference>
<dbReference type="GO" id="GO:0008381">
    <property type="term" value="F:mechanosensitive monoatomic ion channel activity"/>
    <property type="evidence" value="ECO:0007669"/>
    <property type="project" value="UniProtKB-ARBA"/>
</dbReference>
<keyword evidence="3" id="KW-1003">Cell membrane</keyword>
<dbReference type="SUPFAM" id="SSF82689">
    <property type="entry name" value="Mechanosensitive channel protein MscS (YggB), C-terminal domain"/>
    <property type="match status" value="1"/>
</dbReference>
<reference evidence="11 12" key="1">
    <citation type="submission" date="2019-09" db="EMBL/GenBank/DDBJ databases">
        <title>Wenzhouxiangella sp. Genome sequencing and assembly.</title>
        <authorList>
            <person name="Zhang R."/>
        </authorList>
    </citation>
    <scope>NUCLEOTIDE SEQUENCE [LARGE SCALE GENOMIC DNA]</scope>
    <source>
        <strain evidence="11 12">W260</strain>
    </source>
</reference>
<dbReference type="InterPro" id="IPR010920">
    <property type="entry name" value="LSM_dom_sf"/>
</dbReference>
<dbReference type="InterPro" id="IPR006685">
    <property type="entry name" value="MscS_channel_2nd"/>
</dbReference>
<dbReference type="InterPro" id="IPR049278">
    <property type="entry name" value="MS_channel_C"/>
</dbReference>
<evidence type="ECO:0000256" key="2">
    <source>
        <dbReference type="ARBA" id="ARBA00008017"/>
    </source>
</evidence>
<keyword evidence="12" id="KW-1185">Reference proteome</keyword>